<protein>
    <submittedName>
        <fullName evidence="2">Phosphotransferase family protein</fullName>
    </submittedName>
</protein>
<comment type="caution">
    <text evidence="2">The sequence shown here is derived from an EMBL/GenBank/DDBJ whole genome shotgun (WGS) entry which is preliminary data.</text>
</comment>
<dbReference type="Pfam" id="PF01636">
    <property type="entry name" value="APH"/>
    <property type="match status" value="1"/>
</dbReference>
<dbReference type="RefSeq" id="WP_345507000.1">
    <property type="nucleotide sequence ID" value="NZ_BAABIW010000011.1"/>
</dbReference>
<evidence type="ECO:0000313" key="2">
    <source>
        <dbReference type="EMBL" id="GAA5024521.1"/>
    </source>
</evidence>
<dbReference type="EMBL" id="BAABIW010000011">
    <property type="protein sequence ID" value="GAA5024521.1"/>
    <property type="molecule type" value="Genomic_DNA"/>
</dbReference>
<keyword evidence="3" id="KW-1185">Reference proteome</keyword>
<sequence>MTEEQRARPAPAPGPADQLATALARLCPGARPSEVTELPGGLTNHNYRVRAPGLDVVVRVSSPSSALLAVDHEHEWLNSVAAAEAGVGAPVVDYVPGAGILVVEFLPGRTYAAADVGANLRRVAASLRRLHAGPAFASRFDMFDIRRRYAAIVRERGLAVPEGYWDLEEPAGRVERALHVHPDPLVPCHNDLLAANFLDDGGDVRIIDYEYSGTNESAFELGNLVCESQLGHDHLVELVEAYHGRVSHRLLARTQLWGLAGQYAWTLWGVIQHGVSDVDADFWAFATERFEPAASLLTSTRLDALVEAAAGDDPGEGR</sequence>
<evidence type="ECO:0000313" key="3">
    <source>
        <dbReference type="Proteomes" id="UP001500427"/>
    </source>
</evidence>
<dbReference type="InterPro" id="IPR011009">
    <property type="entry name" value="Kinase-like_dom_sf"/>
</dbReference>
<name>A0ABP9J8X6_9MICO</name>
<dbReference type="PANTHER" id="PTHR22603">
    <property type="entry name" value="CHOLINE/ETHANOALAMINE KINASE"/>
    <property type="match status" value="1"/>
</dbReference>
<gene>
    <name evidence="2" type="ORF">GCM10023258_16630</name>
</gene>
<feature type="domain" description="Aminoglycoside phosphotransferase" evidence="1">
    <location>
        <begin position="35"/>
        <end position="245"/>
    </location>
</feature>
<dbReference type="PANTHER" id="PTHR22603:SF66">
    <property type="entry name" value="ETHANOLAMINE KINASE"/>
    <property type="match status" value="1"/>
</dbReference>
<dbReference type="CDD" id="cd05151">
    <property type="entry name" value="ChoK-like"/>
    <property type="match status" value="1"/>
</dbReference>
<dbReference type="Gene3D" id="3.30.200.20">
    <property type="entry name" value="Phosphorylase Kinase, domain 1"/>
    <property type="match status" value="1"/>
</dbReference>
<organism evidence="2 3">
    <name type="scientific">Terrabacter aeriphilus</name>
    <dbReference type="NCBI Taxonomy" id="515662"/>
    <lineage>
        <taxon>Bacteria</taxon>
        <taxon>Bacillati</taxon>
        <taxon>Actinomycetota</taxon>
        <taxon>Actinomycetes</taxon>
        <taxon>Micrococcales</taxon>
        <taxon>Intrasporangiaceae</taxon>
        <taxon>Terrabacter</taxon>
    </lineage>
</organism>
<accession>A0ABP9J8X6</accession>
<dbReference type="InterPro" id="IPR002575">
    <property type="entry name" value="Aminoglycoside_PTrfase"/>
</dbReference>
<dbReference type="SUPFAM" id="SSF56112">
    <property type="entry name" value="Protein kinase-like (PK-like)"/>
    <property type="match status" value="1"/>
</dbReference>
<reference evidence="3" key="1">
    <citation type="journal article" date="2019" name="Int. J. Syst. Evol. Microbiol.">
        <title>The Global Catalogue of Microorganisms (GCM) 10K type strain sequencing project: providing services to taxonomists for standard genome sequencing and annotation.</title>
        <authorList>
            <consortium name="The Broad Institute Genomics Platform"/>
            <consortium name="The Broad Institute Genome Sequencing Center for Infectious Disease"/>
            <person name="Wu L."/>
            <person name="Ma J."/>
        </authorList>
    </citation>
    <scope>NUCLEOTIDE SEQUENCE [LARGE SCALE GENOMIC DNA]</scope>
    <source>
        <strain evidence="3">JCM 17687</strain>
    </source>
</reference>
<dbReference type="Gene3D" id="3.90.1200.10">
    <property type="match status" value="1"/>
</dbReference>
<evidence type="ECO:0000259" key="1">
    <source>
        <dbReference type="Pfam" id="PF01636"/>
    </source>
</evidence>
<proteinExistence type="predicted"/>
<dbReference type="Proteomes" id="UP001500427">
    <property type="component" value="Unassembled WGS sequence"/>
</dbReference>